<evidence type="ECO:0000256" key="3">
    <source>
        <dbReference type="PROSITE-ProRule" id="PRU01091"/>
    </source>
</evidence>
<dbReference type="RefSeq" id="WP_142891526.1">
    <property type="nucleotide sequence ID" value="NZ_ML660160.1"/>
</dbReference>
<dbReference type="GO" id="GO:0000160">
    <property type="term" value="P:phosphorelay signal transduction system"/>
    <property type="evidence" value="ECO:0007669"/>
    <property type="project" value="InterPro"/>
</dbReference>
<dbReference type="Gene3D" id="2.120.10.30">
    <property type="entry name" value="TolB, C-terminal domain"/>
    <property type="match status" value="2"/>
</dbReference>
<accession>A0A545UJ19</accession>
<dbReference type="EMBL" id="VIKS01000001">
    <property type="protein sequence ID" value="TQV89462.1"/>
    <property type="molecule type" value="Genomic_DNA"/>
</dbReference>
<dbReference type="InterPro" id="IPR001867">
    <property type="entry name" value="OmpR/PhoB-type_DNA-bd"/>
</dbReference>
<feature type="domain" description="OmpR/PhoB-type" evidence="5">
    <location>
        <begin position="13"/>
        <end position="111"/>
    </location>
</feature>
<dbReference type="Gene3D" id="1.10.10.10">
    <property type="entry name" value="Winged helix-like DNA-binding domain superfamily/Winged helix DNA-binding domain"/>
    <property type="match status" value="1"/>
</dbReference>
<dbReference type="Proteomes" id="UP000315439">
    <property type="component" value="Unassembled WGS sequence"/>
</dbReference>
<feature type="transmembrane region" description="Helical" evidence="4">
    <location>
        <begin position="128"/>
        <end position="147"/>
    </location>
</feature>
<dbReference type="AlphaFoldDB" id="A0A545UJ19"/>
<dbReference type="SUPFAM" id="SSF69304">
    <property type="entry name" value="Tricorn protease N-terminal domain"/>
    <property type="match status" value="1"/>
</dbReference>
<keyword evidence="4" id="KW-0812">Transmembrane</keyword>
<dbReference type="PROSITE" id="PS51755">
    <property type="entry name" value="OMPR_PHOB"/>
    <property type="match status" value="1"/>
</dbReference>
<dbReference type="SUPFAM" id="SSF82171">
    <property type="entry name" value="DPP6 N-terminal domain-like"/>
    <property type="match status" value="1"/>
</dbReference>
<proteinExistence type="inferred from homology"/>
<gene>
    <name evidence="6" type="ORF">FLL46_00855</name>
</gene>
<dbReference type="SUPFAM" id="SSF46894">
    <property type="entry name" value="C-terminal effector domain of the bipartite response regulators"/>
    <property type="match status" value="1"/>
</dbReference>
<name>A0A545UJ19_9GAMM</name>
<evidence type="ECO:0000313" key="6">
    <source>
        <dbReference type="EMBL" id="TQV89462.1"/>
    </source>
</evidence>
<dbReference type="SMART" id="SM00862">
    <property type="entry name" value="Trans_reg_C"/>
    <property type="match status" value="1"/>
</dbReference>
<dbReference type="Pfam" id="PF00486">
    <property type="entry name" value="Trans_reg_C"/>
    <property type="match status" value="1"/>
</dbReference>
<dbReference type="InterPro" id="IPR016032">
    <property type="entry name" value="Sig_transdc_resp-reg_C-effctor"/>
</dbReference>
<comment type="caution">
    <text evidence="6">The sequence shown here is derived from an EMBL/GenBank/DDBJ whole genome shotgun (WGS) entry which is preliminary data.</text>
</comment>
<keyword evidence="7" id="KW-1185">Reference proteome</keyword>
<feature type="DNA-binding region" description="OmpR/PhoB-type" evidence="3">
    <location>
        <begin position="13"/>
        <end position="111"/>
    </location>
</feature>
<dbReference type="Pfam" id="PF07676">
    <property type="entry name" value="PD40"/>
    <property type="match status" value="2"/>
</dbReference>
<keyword evidence="4" id="KW-0472">Membrane</keyword>
<dbReference type="CDD" id="cd00383">
    <property type="entry name" value="trans_reg_C"/>
    <property type="match status" value="1"/>
</dbReference>
<evidence type="ECO:0000256" key="2">
    <source>
        <dbReference type="ARBA" id="ARBA00023125"/>
    </source>
</evidence>
<dbReference type="InterPro" id="IPR036388">
    <property type="entry name" value="WH-like_DNA-bd_sf"/>
</dbReference>
<dbReference type="GO" id="GO:0006355">
    <property type="term" value="P:regulation of DNA-templated transcription"/>
    <property type="evidence" value="ECO:0007669"/>
    <property type="project" value="InterPro"/>
</dbReference>
<dbReference type="PANTHER" id="PTHR36842">
    <property type="entry name" value="PROTEIN TOLB HOMOLOG"/>
    <property type="match status" value="1"/>
</dbReference>
<sequence length="727" mass="81951">MLNTVVTLDTGEHQEFAIGPCRVSIKDHTIIYQKASLRLEPKVIQVLYLLSQNENQIVSRQQLIETVWQGRAVTDDAVTRCISILRKSFSQSLNAPLSIETVAKSGYRLIVEKPSPEKNIWSQLKNTYLISGVGLALFAGVIGMIIWQSRPQVSPGYQREAFAVSEHKERYPNYSRDGKMMTYSVSTPPNGMAVVIRQPATNGYLQLTSGKYYDHQPVFSPDQNYVAFARINQHRQCEIRRIPVIGGQDNLVGRCGNWGVADLEWSLDGKQLIFVDKTEPLKPGRLTQLNLDNGSKIELFANHFDIATGEITISSQVPDKQTDLGIDDLAISRDGKTMAIAVSFALGVEDIFIGPISGEGPWKRVTRDNTKVHGISWANDNQTLFYTSNRLGPFQLWQIDVDNHKPTLISDAWLGGDALSVQVDGAIAIERWTENSAVYNQSLNTDEQQILISDKGVNWDLQPAPDGSARAFVSDRSGSAEIWFEKHNQLTQMTQFNGPWVMTPRWSPNSKYLSFMAPIDGKFSLYLIDVEKNTVKQVQTDKSVFSPQWSSDSQSIIFGYRFDKSIATNKQNQKDTQTDKSQSGRWQIARYDMKTGQLSQLTHHGAKTAQFSDNDQVLYFTKSGEAGLWRIRISTPNIEEKVLSDLAPVDWNNWRLTSEYIYWVKRNPGQAPLLTKTSIHTGKHQTLTELNNFIYFSGFWIDEQAQSIWYAGETRADADIDVLIPSS</sequence>
<protein>
    <recommendedName>
        <fullName evidence="5">OmpR/PhoB-type domain-containing protein</fullName>
    </recommendedName>
</protein>
<evidence type="ECO:0000313" key="7">
    <source>
        <dbReference type="Proteomes" id="UP000315439"/>
    </source>
</evidence>
<dbReference type="OrthoDB" id="5693682at2"/>
<dbReference type="InterPro" id="IPR011659">
    <property type="entry name" value="WD40"/>
</dbReference>
<evidence type="ECO:0000259" key="5">
    <source>
        <dbReference type="PROSITE" id="PS51755"/>
    </source>
</evidence>
<evidence type="ECO:0000256" key="1">
    <source>
        <dbReference type="ARBA" id="ARBA00009820"/>
    </source>
</evidence>
<keyword evidence="4" id="KW-1133">Transmembrane helix</keyword>
<comment type="similarity">
    <text evidence="1">Belongs to the TolB family.</text>
</comment>
<dbReference type="PANTHER" id="PTHR36842:SF1">
    <property type="entry name" value="PROTEIN TOLB"/>
    <property type="match status" value="1"/>
</dbReference>
<dbReference type="InterPro" id="IPR011042">
    <property type="entry name" value="6-blade_b-propeller_TolB-like"/>
</dbReference>
<reference evidence="6 7" key="1">
    <citation type="submission" date="2019-07" db="EMBL/GenBank/DDBJ databases">
        <title>Draft genome for Aliikangiella sp. M105.</title>
        <authorList>
            <person name="Wang G."/>
        </authorList>
    </citation>
    <scope>NUCLEOTIDE SEQUENCE [LARGE SCALE GENOMIC DNA]</scope>
    <source>
        <strain evidence="6 7">M105</strain>
    </source>
</reference>
<keyword evidence="2 3" id="KW-0238">DNA-binding</keyword>
<organism evidence="6 7">
    <name type="scientific">Aliikangiella coralliicola</name>
    <dbReference type="NCBI Taxonomy" id="2592383"/>
    <lineage>
        <taxon>Bacteria</taxon>
        <taxon>Pseudomonadati</taxon>
        <taxon>Pseudomonadota</taxon>
        <taxon>Gammaproteobacteria</taxon>
        <taxon>Oceanospirillales</taxon>
        <taxon>Pleioneaceae</taxon>
        <taxon>Aliikangiella</taxon>
    </lineage>
</organism>
<evidence type="ECO:0000256" key="4">
    <source>
        <dbReference type="SAM" id="Phobius"/>
    </source>
</evidence>
<dbReference type="GO" id="GO:0003677">
    <property type="term" value="F:DNA binding"/>
    <property type="evidence" value="ECO:0007669"/>
    <property type="project" value="UniProtKB-UniRule"/>
</dbReference>